<keyword evidence="1" id="KW-0812">Transmembrane</keyword>
<feature type="transmembrane region" description="Helical" evidence="1">
    <location>
        <begin position="9"/>
        <end position="31"/>
    </location>
</feature>
<sequence length="178" mass="20264">MSSIIPKPVIYLTIGCIVLFSIAIGVFVYSVKGKRANSGIFNSTLYGKSDEVEPFNKDADKKEYERVMTEYLSLTTMANGIYPVDTTLVGREKAMSDVKDIGIYYWTRNLEILDELKQIDLPKQLVARVQLFKEYCQLNKECCELIYKAVDEHSTAYDEKIEAYFTRIDAKVKVINGG</sequence>
<reference evidence="2 3" key="1">
    <citation type="submission" date="2019-02" db="EMBL/GenBank/DDBJ databases">
        <title>Pedobacter sp. RP-1-13 sp. nov., isolated from Arctic soil.</title>
        <authorList>
            <person name="Dahal R.H."/>
        </authorList>
    </citation>
    <scope>NUCLEOTIDE SEQUENCE [LARGE SCALE GENOMIC DNA]</scope>
    <source>
        <strain evidence="2 3">RP-1-13</strain>
    </source>
</reference>
<keyword evidence="1" id="KW-0472">Membrane</keyword>
<evidence type="ECO:0000256" key="1">
    <source>
        <dbReference type="SAM" id="Phobius"/>
    </source>
</evidence>
<name>A0A4R0MXA3_9SPHI</name>
<organism evidence="2 3">
    <name type="scientific">Pedobacter frigiditerrae</name>
    <dbReference type="NCBI Taxonomy" id="2530452"/>
    <lineage>
        <taxon>Bacteria</taxon>
        <taxon>Pseudomonadati</taxon>
        <taxon>Bacteroidota</taxon>
        <taxon>Sphingobacteriia</taxon>
        <taxon>Sphingobacteriales</taxon>
        <taxon>Sphingobacteriaceae</taxon>
        <taxon>Pedobacter</taxon>
    </lineage>
</organism>
<accession>A0A4R0MXA3</accession>
<gene>
    <name evidence="2" type="ORF">EZ428_09115</name>
</gene>
<keyword evidence="1" id="KW-1133">Transmembrane helix</keyword>
<comment type="caution">
    <text evidence="2">The sequence shown here is derived from an EMBL/GenBank/DDBJ whole genome shotgun (WGS) entry which is preliminary data.</text>
</comment>
<keyword evidence="3" id="KW-1185">Reference proteome</keyword>
<dbReference type="RefSeq" id="WP_131552838.1">
    <property type="nucleotide sequence ID" value="NZ_SJSK01000002.1"/>
</dbReference>
<evidence type="ECO:0000313" key="3">
    <source>
        <dbReference type="Proteomes" id="UP000292884"/>
    </source>
</evidence>
<dbReference type="Proteomes" id="UP000292884">
    <property type="component" value="Unassembled WGS sequence"/>
</dbReference>
<dbReference type="AlphaFoldDB" id="A0A4R0MXA3"/>
<protein>
    <submittedName>
        <fullName evidence="2">Uncharacterized protein</fullName>
    </submittedName>
</protein>
<evidence type="ECO:0000313" key="2">
    <source>
        <dbReference type="EMBL" id="TCC91898.1"/>
    </source>
</evidence>
<proteinExistence type="predicted"/>
<dbReference type="EMBL" id="SJSK01000002">
    <property type="protein sequence ID" value="TCC91898.1"/>
    <property type="molecule type" value="Genomic_DNA"/>
</dbReference>
<dbReference type="OrthoDB" id="9778341at2"/>